<dbReference type="AlphaFoldDB" id="A0A7W0CKW6"/>
<gene>
    <name evidence="2" type="ORF">HNR30_004397</name>
</gene>
<evidence type="ECO:0000313" key="3">
    <source>
        <dbReference type="Proteomes" id="UP000530928"/>
    </source>
</evidence>
<feature type="compositionally biased region" description="Pro residues" evidence="1">
    <location>
        <begin position="1"/>
        <end position="11"/>
    </location>
</feature>
<dbReference type="RefSeq" id="WP_181611742.1">
    <property type="nucleotide sequence ID" value="NZ_BAABAM010000003.1"/>
</dbReference>
<evidence type="ECO:0000256" key="1">
    <source>
        <dbReference type="SAM" id="MobiDB-lite"/>
    </source>
</evidence>
<keyword evidence="3" id="KW-1185">Reference proteome</keyword>
<feature type="region of interest" description="Disordered" evidence="1">
    <location>
        <begin position="1"/>
        <end position="25"/>
    </location>
</feature>
<evidence type="ECO:0008006" key="4">
    <source>
        <dbReference type="Google" id="ProtNLM"/>
    </source>
</evidence>
<dbReference type="EMBL" id="JACDUR010000004">
    <property type="protein sequence ID" value="MBA2893043.1"/>
    <property type="molecule type" value="Genomic_DNA"/>
</dbReference>
<proteinExistence type="predicted"/>
<reference evidence="2 3" key="1">
    <citation type="submission" date="2020-07" db="EMBL/GenBank/DDBJ databases">
        <title>Genomic Encyclopedia of Type Strains, Phase IV (KMG-IV): sequencing the most valuable type-strain genomes for metagenomic binning, comparative biology and taxonomic classification.</title>
        <authorList>
            <person name="Goeker M."/>
        </authorList>
    </citation>
    <scope>NUCLEOTIDE SEQUENCE [LARGE SCALE GENOMIC DNA]</scope>
    <source>
        <strain evidence="2 3">DSM 45533</strain>
    </source>
</reference>
<dbReference type="Proteomes" id="UP000530928">
    <property type="component" value="Unassembled WGS sequence"/>
</dbReference>
<protein>
    <recommendedName>
        <fullName evidence="4">PPE domain-containing protein</fullName>
    </recommendedName>
</protein>
<comment type="caution">
    <text evidence="2">The sequence shown here is derived from an EMBL/GenBank/DDBJ whole genome shotgun (WGS) entry which is preliminary data.</text>
</comment>
<organism evidence="2 3">
    <name type="scientific">Nonomuraea soli</name>
    <dbReference type="NCBI Taxonomy" id="1032476"/>
    <lineage>
        <taxon>Bacteria</taxon>
        <taxon>Bacillati</taxon>
        <taxon>Actinomycetota</taxon>
        <taxon>Actinomycetes</taxon>
        <taxon>Streptosporangiales</taxon>
        <taxon>Streptosporangiaceae</taxon>
        <taxon>Nonomuraea</taxon>
    </lineage>
</organism>
<accession>A0A7W0CKW6</accession>
<name>A0A7W0CKW6_9ACTN</name>
<sequence>MYADPPAPQPQRPGETPPTAGTAGALEGQPQAWQFNPDYQRLVTLWQSVLPMLETLTGSLDKAYQMARSPQTWDAPVGARYVEDIGEWRTRLRLYRQAVLTAISDQAADTPRWIPAASATPRAFS</sequence>
<evidence type="ECO:0000313" key="2">
    <source>
        <dbReference type="EMBL" id="MBA2893043.1"/>
    </source>
</evidence>